<evidence type="ECO:0000313" key="4">
    <source>
        <dbReference type="EMBL" id="KAJ0219337.1"/>
    </source>
</evidence>
<feature type="region of interest" description="Disordered" evidence="1">
    <location>
        <begin position="1"/>
        <end position="21"/>
    </location>
</feature>
<dbReference type="InterPro" id="IPR008906">
    <property type="entry name" value="HATC_C_dom"/>
</dbReference>
<dbReference type="AlphaFoldDB" id="A0A9R1W3U8"/>
<evidence type="ECO:0008006" key="6">
    <source>
        <dbReference type="Google" id="ProtNLM"/>
    </source>
</evidence>
<accession>A0A9R1W3U8</accession>
<feature type="domain" description="DUF659" evidence="2">
    <location>
        <begin position="161"/>
        <end position="312"/>
    </location>
</feature>
<organism evidence="4 5">
    <name type="scientific">Lactuca sativa</name>
    <name type="common">Garden lettuce</name>
    <dbReference type="NCBI Taxonomy" id="4236"/>
    <lineage>
        <taxon>Eukaryota</taxon>
        <taxon>Viridiplantae</taxon>
        <taxon>Streptophyta</taxon>
        <taxon>Embryophyta</taxon>
        <taxon>Tracheophyta</taxon>
        <taxon>Spermatophyta</taxon>
        <taxon>Magnoliopsida</taxon>
        <taxon>eudicotyledons</taxon>
        <taxon>Gunneridae</taxon>
        <taxon>Pentapetalae</taxon>
        <taxon>asterids</taxon>
        <taxon>campanulids</taxon>
        <taxon>Asterales</taxon>
        <taxon>Asteraceae</taxon>
        <taxon>Cichorioideae</taxon>
        <taxon>Cichorieae</taxon>
        <taxon>Lactucinae</taxon>
        <taxon>Lactuca</taxon>
    </lineage>
</organism>
<dbReference type="Proteomes" id="UP000235145">
    <property type="component" value="Unassembled WGS sequence"/>
</dbReference>
<dbReference type="SUPFAM" id="SSF53098">
    <property type="entry name" value="Ribonuclease H-like"/>
    <property type="match status" value="1"/>
</dbReference>
<gene>
    <name evidence="4" type="ORF">LSAT_V11C300135320</name>
</gene>
<feature type="compositionally biased region" description="Low complexity" evidence="1">
    <location>
        <begin position="1"/>
        <end position="16"/>
    </location>
</feature>
<reference evidence="4 5" key="1">
    <citation type="journal article" date="2017" name="Nat. Commun.">
        <title>Genome assembly with in vitro proximity ligation data and whole-genome triplication in lettuce.</title>
        <authorList>
            <person name="Reyes-Chin-Wo S."/>
            <person name="Wang Z."/>
            <person name="Yang X."/>
            <person name="Kozik A."/>
            <person name="Arikit S."/>
            <person name="Song C."/>
            <person name="Xia L."/>
            <person name="Froenicke L."/>
            <person name="Lavelle D.O."/>
            <person name="Truco M.J."/>
            <person name="Xia R."/>
            <person name="Zhu S."/>
            <person name="Xu C."/>
            <person name="Xu H."/>
            <person name="Xu X."/>
            <person name="Cox K."/>
            <person name="Korf I."/>
            <person name="Meyers B.C."/>
            <person name="Michelmore R.W."/>
        </authorList>
    </citation>
    <scope>NUCLEOTIDE SEQUENCE [LARGE SCALE GENOMIC DNA]</scope>
    <source>
        <strain evidence="5">cv. Salinas</strain>
        <tissue evidence="4">Seedlings</tissue>
    </source>
</reference>
<evidence type="ECO:0000313" key="5">
    <source>
        <dbReference type="Proteomes" id="UP000235145"/>
    </source>
</evidence>
<dbReference type="InterPro" id="IPR012337">
    <property type="entry name" value="RNaseH-like_sf"/>
</dbReference>
<proteinExistence type="predicted"/>
<dbReference type="PANTHER" id="PTHR32166:SF121">
    <property type="entry name" value="DUF659 DOMAIN-CONTAINING PROTEIN"/>
    <property type="match status" value="1"/>
</dbReference>
<sequence length="579" mass="66056">MAFGSQQQSQTPSNSSANTNVRTKTDIGWDYASVGEKACISNFCQKLIGGGGIKRFKKHLVGIKGELVSCLKVPPEVRFMIKGNLIEHAQKDKHTNTLTISDDDDEEMEEAQIRNAKLHDVDLAIAMWFYDVCVPMNACNSPYFQHMVDKIASIGHGYKGPNYHALRVNLLNDAKNLVSLLIDSFREQWLDTGCTIMSDGWRDIRQCHLINFLVYCPKGISFLKYVDASDIQTNATNMCNLFAKIVEMVGKNNVVQFVTDNAANYKLAGTKLSERYPTITWSPCAAHCLNLILKDVSELDNLKSLVTRASRVTVFIYNHKWPLNWLRKRPGWKEIICPGATRFGTAFIALQSLFDHKSDLQAMVTSNEFKKMLNVRNASDCRDIVMNKEFWKNCLIIVKVMTPLLKLLWLCDSNEKPAISYVYKGMRRARKGVKELFKKKKELYKPYANIIDSRWDRMLRKSIHCAAYWLNPTIEYDRENLCKKNEVFQGVLDMAEKNFNGDELVDLTMSLGHFGEAASTFGRPSVVASRSISRPDEWWKLFGGDLPVLQKFAIRLLSQTASSSGYERNWSVFQRIHTK</sequence>
<keyword evidence="5" id="KW-1185">Reference proteome</keyword>
<dbReference type="EMBL" id="NBSK02000003">
    <property type="protein sequence ID" value="KAJ0219337.1"/>
    <property type="molecule type" value="Genomic_DNA"/>
</dbReference>
<dbReference type="Pfam" id="PF04937">
    <property type="entry name" value="DUF659"/>
    <property type="match status" value="1"/>
</dbReference>
<dbReference type="InterPro" id="IPR007021">
    <property type="entry name" value="DUF659"/>
</dbReference>
<feature type="domain" description="HAT C-terminal dimerisation" evidence="3">
    <location>
        <begin position="533"/>
        <end position="578"/>
    </location>
</feature>
<evidence type="ECO:0000256" key="1">
    <source>
        <dbReference type="SAM" id="MobiDB-lite"/>
    </source>
</evidence>
<comment type="caution">
    <text evidence="4">The sequence shown here is derived from an EMBL/GenBank/DDBJ whole genome shotgun (WGS) entry which is preliminary data.</text>
</comment>
<evidence type="ECO:0000259" key="2">
    <source>
        <dbReference type="Pfam" id="PF04937"/>
    </source>
</evidence>
<name>A0A9R1W3U8_LACSA</name>
<evidence type="ECO:0000259" key="3">
    <source>
        <dbReference type="Pfam" id="PF05699"/>
    </source>
</evidence>
<dbReference type="PANTHER" id="PTHR32166">
    <property type="entry name" value="OSJNBA0013A04.12 PROTEIN"/>
    <property type="match status" value="1"/>
</dbReference>
<dbReference type="GO" id="GO:0046983">
    <property type="term" value="F:protein dimerization activity"/>
    <property type="evidence" value="ECO:0007669"/>
    <property type="project" value="InterPro"/>
</dbReference>
<dbReference type="Pfam" id="PF05699">
    <property type="entry name" value="Dimer_Tnp_hAT"/>
    <property type="match status" value="1"/>
</dbReference>
<protein>
    <recommendedName>
        <fullName evidence="6">DUF659 domain-containing protein</fullName>
    </recommendedName>
</protein>